<dbReference type="GeneID" id="54479736"/>
<dbReference type="Proteomes" id="UP000799767">
    <property type="component" value="Unassembled WGS sequence"/>
</dbReference>
<protein>
    <recommendedName>
        <fullName evidence="3">C2H2-type domain-containing protein</fullName>
    </recommendedName>
</protein>
<organism evidence="4 5">
    <name type="scientific">Neohortaea acidophila</name>
    <dbReference type="NCBI Taxonomy" id="245834"/>
    <lineage>
        <taxon>Eukaryota</taxon>
        <taxon>Fungi</taxon>
        <taxon>Dikarya</taxon>
        <taxon>Ascomycota</taxon>
        <taxon>Pezizomycotina</taxon>
        <taxon>Dothideomycetes</taxon>
        <taxon>Dothideomycetidae</taxon>
        <taxon>Mycosphaerellales</taxon>
        <taxon>Teratosphaeriaceae</taxon>
        <taxon>Neohortaea</taxon>
    </lineage>
</organism>
<feature type="region of interest" description="Disordered" evidence="2">
    <location>
        <begin position="182"/>
        <end position="205"/>
    </location>
</feature>
<evidence type="ECO:0000256" key="2">
    <source>
        <dbReference type="SAM" id="MobiDB-lite"/>
    </source>
</evidence>
<dbReference type="RefSeq" id="XP_033593124.1">
    <property type="nucleotide sequence ID" value="XM_033738735.1"/>
</dbReference>
<keyword evidence="5" id="KW-1185">Reference proteome</keyword>
<dbReference type="OrthoDB" id="2152896at2759"/>
<evidence type="ECO:0000256" key="1">
    <source>
        <dbReference type="PROSITE-ProRule" id="PRU00042"/>
    </source>
</evidence>
<feature type="region of interest" description="Disordered" evidence="2">
    <location>
        <begin position="114"/>
        <end position="169"/>
    </location>
</feature>
<feature type="domain" description="C2H2-type" evidence="3">
    <location>
        <begin position="59"/>
        <end position="86"/>
    </location>
</feature>
<keyword evidence="1" id="KW-0479">Metal-binding</keyword>
<reference evidence="4" key="1">
    <citation type="journal article" date="2020" name="Stud. Mycol.">
        <title>101 Dothideomycetes genomes: a test case for predicting lifestyles and emergence of pathogens.</title>
        <authorList>
            <person name="Haridas S."/>
            <person name="Albert R."/>
            <person name="Binder M."/>
            <person name="Bloem J."/>
            <person name="Labutti K."/>
            <person name="Salamov A."/>
            <person name="Andreopoulos B."/>
            <person name="Baker S."/>
            <person name="Barry K."/>
            <person name="Bills G."/>
            <person name="Bluhm B."/>
            <person name="Cannon C."/>
            <person name="Castanera R."/>
            <person name="Culley D."/>
            <person name="Daum C."/>
            <person name="Ezra D."/>
            <person name="Gonzalez J."/>
            <person name="Henrissat B."/>
            <person name="Kuo A."/>
            <person name="Liang C."/>
            <person name="Lipzen A."/>
            <person name="Lutzoni F."/>
            <person name="Magnuson J."/>
            <person name="Mondo S."/>
            <person name="Nolan M."/>
            <person name="Ohm R."/>
            <person name="Pangilinan J."/>
            <person name="Park H.-J."/>
            <person name="Ramirez L."/>
            <person name="Alfaro M."/>
            <person name="Sun H."/>
            <person name="Tritt A."/>
            <person name="Yoshinaga Y."/>
            <person name="Zwiers L.-H."/>
            <person name="Turgeon B."/>
            <person name="Goodwin S."/>
            <person name="Spatafora J."/>
            <person name="Crous P."/>
            <person name="Grigoriev I."/>
        </authorList>
    </citation>
    <scope>NUCLEOTIDE SEQUENCE</scope>
    <source>
        <strain evidence="4">CBS 113389</strain>
    </source>
</reference>
<proteinExistence type="predicted"/>
<dbReference type="AlphaFoldDB" id="A0A6A6Q2L6"/>
<evidence type="ECO:0000259" key="3">
    <source>
        <dbReference type="PROSITE" id="PS50157"/>
    </source>
</evidence>
<gene>
    <name evidence="4" type="ORF">BDY17DRAFT_81357</name>
</gene>
<feature type="compositionally biased region" description="Basic and acidic residues" evidence="2">
    <location>
        <begin position="33"/>
        <end position="58"/>
    </location>
</feature>
<keyword evidence="1" id="KW-0863">Zinc-finger</keyword>
<name>A0A6A6Q2L6_9PEZI</name>
<evidence type="ECO:0000313" key="4">
    <source>
        <dbReference type="EMBL" id="KAF2486555.1"/>
    </source>
</evidence>
<dbReference type="PROSITE" id="PS00028">
    <property type="entry name" value="ZINC_FINGER_C2H2_1"/>
    <property type="match status" value="1"/>
</dbReference>
<dbReference type="InterPro" id="IPR013087">
    <property type="entry name" value="Znf_C2H2_type"/>
</dbReference>
<feature type="compositionally biased region" description="Basic and acidic residues" evidence="2">
    <location>
        <begin position="155"/>
        <end position="166"/>
    </location>
</feature>
<keyword evidence="1" id="KW-0862">Zinc</keyword>
<accession>A0A6A6Q2L6</accession>
<dbReference type="EMBL" id="MU001632">
    <property type="protein sequence ID" value="KAF2486555.1"/>
    <property type="molecule type" value="Genomic_DNA"/>
</dbReference>
<feature type="region of interest" description="Disordered" evidence="2">
    <location>
        <begin position="1"/>
        <end position="58"/>
    </location>
</feature>
<evidence type="ECO:0000313" key="5">
    <source>
        <dbReference type="Proteomes" id="UP000799767"/>
    </source>
</evidence>
<dbReference type="GO" id="GO:0008270">
    <property type="term" value="F:zinc ion binding"/>
    <property type="evidence" value="ECO:0007669"/>
    <property type="project" value="UniProtKB-KW"/>
</dbReference>
<sequence length="283" mass="30967">MPNSLPYHKSMPEGASESAVLDGPSLSSFQAVDRTKQRMRRASDGSRLSKKEKAAGGDLKCEQCGKAYKHGSCLNKHLWEHTPQWQLTSKLLISKHQQVQLLEAASVLVAMNTDGPQAAHDSDSSSPAASGSSEREEDPPSSPESSPSPRQTHHTYRDPADNDNKRYSNASVNSYSRSYQSVFSEPSSYPHHRHWSNDAGSSRPYTADASVVAASYPDEDPQELAAAVGLLSCSYGTPKIGPTPDDVPPVPPLPEKYANRFHHPRTRSLKAFSARWMRNPICG</sequence>
<dbReference type="PROSITE" id="PS50157">
    <property type="entry name" value="ZINC_FINGER_C2H2_2"/>
    <property type="match status" value="1"/>
</dbReference>